<comment type="caution">
    <text evidence="8">The sequence shown here is derived from an EMBL/GenBank/DDBJ whole genome shotgun (WGS) entry which is preliminary data.</text>
</comment>
<name>A0A554SQ49_9ACTN</name>
<proteinExistence type="inferred from homology"/>
<evidence type="ECO:0000259" key="6">
    <source>
        <dbReference type="Pfam" id="PF00441"/>
    </source>
</evidence>
<keyword evidence="9" id="KW-1185">Reference proteome</keyword>
<keyword evidence="5" id="KW-0560">Oxidoreductase</keyword>
<dbReference type="InterPro" id="IPR037069">
    <property type="entry name" value="AcylCoA_DH/ox_N_sf"/>
</dbReference>
<dbReference type="SUPFAM" id="SSF47203">
    <property type="entry name" value="Acyl-CoA dehydrogenase C-terminal domain-like"/>
    <property type="match status" value="1"/>
</dbReference>
<evidence type="ECO:0000256" key="1">
    <source>
        <dbReference type="ARBA" id="ARBA00001974"/>
    </source>
</evidence>
<dbReference type="SUPFAM" id="SSF56645">
    <property type="entry name" value="Acyl-CoA dehydrogenase NM domain-like"/>
    <property type="match status" value="1"/>
</dbReference>
<dbReference type="Gene3D" id="1.10.540.10">
    <property type="entry name" value="Acyl-CoA dehydrogenase/oxidase, N-terminal domain"/>
    <property type="match status" value="1"/>
</dbReference>
<evidence type="ECO:0000256" key="2">
    <source>
        <dbReference type="ARBA" id="ARBA00009347"/>
    </source>
</evidence>
<dbReference type="InterPro" id="IPR009100">
    <property type="entry name" value="AcylCoA_DH/oxidase_NM_dom_sf"/>
</dbReference>
<dbReference type="InterPro" id="IPR013786">
    <property type="entry name" value="AcylCoA_DH/ox_N"/>
</dbReference>
<dbReference type="InterPro" id="IPR009075">
    <property type="entry name" value="AcylCo_DH/oxidase_C"/>
</dbReference>
<comment type="similarity">
    <text evidence="2">Belongs to the acyl-CoA dehydrogenase family.</text>
</comment>
<keyword evidence="3" id="KW-0285">Flavoprotein</keyword>
<evidence type="ECO:0000256" key="3">
    <source>
        <dbReference type="ARBA" id="ARBA00022630"/>
    </source>
</evidence>
<gene>
    <name evidence="8" type="ORF">FNM00_02470</name>
</gene>
<evidence type="ECO:0000313" key="8">
    <source>
        <dbReference type="EMBL" id="TSD68473.1"/>
    </source>
</evidence>
<accession>A0A554SQ49</accession>
<organism evidence="8 9">
    <name type="scientific">Aeromicrobium piscarium</name>
    <dbReference type="NCBI Taxonomy" id="2590901"/>
    <lineage>
        <taxon>Bacteria</taxon>
        <taxon>Bacillati</taxon>
        <taxon>Actinomycetota</taxon>
        <taxon>Actinomycetes</taxon>
        <taxon>Propionibacteriales</taxon>
        <taxon>Nocardioidaceae</taxon>
        <taxon>Aeromicrobium</taxon>
    </lineage>
</organism>
<evidence type="ECO:0000256" key="4">
    <source>
        <dbReference type="ARBA" id="ARBA00022827"/>
    </source>
</evidence>
<feature type="domain" description="Acyl-CoA dehydrogenase/oxidase C-terminal" evidence="6">
    <location>
        <begin position="209"/>
        <end position="350"/>
    </location>
</feature>
<dbReference type="GO" id="GO:0050660">
    <property type="term" value="F:flavin adenine dinucleotide binding"/>
    <property type="evidence" value="ECO:0007669"/>
    <property type="project" value="InterPro"/>
</dbReference>
<dbReference type="Pfam" id="PF02771">
    <property type="entry name" value="Acyl-CoA_dh_N"/>
    <property type="match status" value="1"/>
</dbReference>
<protein>
    <submittedName>
        <fullName evidence="8">Acyl-CoA dehydrogenase</fullName>
    </submittedName>
</protein>
<dbReference type="Pfam" id="PF00441">
    <property type="entry name" value="Acyl-CoA_dh_1"/>
    <property type="match status" value="1"/>
</dbReference>
<dbReference type="GO" id="GO:0003995">
    <property type="term" value="F:acyl-CoA dehydrogenase activity"/>
    <property type="evidence" value="ECO:0007669"/>
    <property type="project" value="TreeGrafter"/>
</dbReference>
<evidence type="ECO:0000256" key="5">
    <source>
        <dbReference type="ARBA" id="ARBA00023002"/>
    </source>
</evidence>
<dbReference type="RefSeq" id="WP_143911414.1">
    <property type="nucleotide sequence ID" value="NZ_VLNT01000001.1"/>
</dbReference>
<sequence>MSDLLYSDVELSLRDSVRAALKRRAPQEATARLYDDPSADRSAAWDALARDLGLAGLLISEDHGGAGASAREAAVVLEEIGRAVAPVPFLTSAVIATTALAVAGDETVLSRLAAGEVTAVLVLPWSARAGAWQAGEPGADIGPVAGALDADLFVVPVAGDDELELRVYSRDEVETTALTSLDMSRQLATVRTKGDGRLVLGGTSAVQAVDEALSTGQALLASEQYGIASCCLEATVDYVKTRIQFARPIGSFQAIKHRLADLFLQVTQAGAVARYAADTRARGDEDAATAQALAQAYCSDVAVHAAEEALQLHGGIGMTWEHPVHLYLKRAKADQLALGTPAVHRADLADLVDLPA</sequence>
<reference evidence="8 9" key="1">
    <citation type="submission" date="2019-07" db="EMBL/GenBank/DDBJ databases">
        <authorList>
            <person name="Zhao L.H."/>
        </authorList>
    </citation>
    <scope>NUCLEOTIDE SEQUENCE [LARGE SCALE GENOMIC DNA]</scope>
    <source>
        <strain evidence="8 9">Co35</strain>
    </source>
</reference>
<dbReference type="PANTHER" id="PTHR43884:SF20">
    <property type="entry name" value="ACYL-COA DEHYDROGENASE FADE28"/>
    <property type="match status" value="1"/>
</dbReference>
<dbReference type="OrthoDB" id="7328575at2"/>
<comment type="cofactor">
    <cofactor evidence="1">
        <name>FAD</name>
        <dbReference type="ChEBI" id="CHEBI:57692"/>
    </cofactor>
</comment>
<dbReference type="Proteomes" id="UP000316988">
    <property type="component" value="Unassembled WGS sequence"/>
</dbReference>
<evidence type="ECO:0000313" key="9">
    <source>
        <dbReference type="Proteomes" id="UP000316988"/>
    </source>
</evidence>
<dbReference type="EMBL" id="VLNT01000001">
    <property type="protein sequence ID" value="TSD68473.1"/>
    <property type="molecule type" value="Genomic_DNA"/>
</dbReference>
<dbReference type="InterPro" id="IPR036250">
    <property type="entry name" value="AcylCo_DH-like_C"/>
</dbReference>
<keyword evidence="4" id="KW-0274">FAD</keyword>
<evidence type="ECO:0000259" key="7">
    <source>
        <dbReference type="Pfam" id="PF02771"/>
    </source>
</evidence>
<dbReference type="Gene3D" id="1.20.140.10">
    <property type="entry name" value="Butyryl-CoA Dehydrogenase, subunit A, domain 3"/>
    <property type="match status" value="1"/>
</dbReference>
<feature type="domain" description="Acyl-CoA dehydrogenase/oxidase N-terminal" evidence="7">
    <location>
        <begin position="10"/>
        <end position="108"/>
    </location>
</feature>
<dbReference type="PANTHER" id="PTHR43884">
    <property type="entry name" value="ACYL-COA DEHYDROGENASE"/>
    <property type="match status" value="1"/>
</dbReference>
<dbReference type="AlphaFoldDB" id="A0A554SQ49"/>